<comment type="caution">
    <text evidence="1">The sequence shown here is derived from an EMBL/GenBank/DDBJ whole genome shotgun (WGS) entry which is preliminary data.</text>
</comment>
<gene>
    <name evidence="1" type="ORF">JTE90_016254</name>
</gene>
<reference evidence="1 2" key="1">
    <citation type="journal article" date="2022" name="Nat. Ecol. Evol.">
        <title>A masculinizing supergene underlies an exaggerated male reproductive morph in a spider.</title>
        <authorList>
            <person name="Hendrickx F."/>
            <person name="De Corte Z."/>
            <person name="Sonet G."/>
            <person name="Van Belleghem S.M."/>
            <person name="Kostlbacher S."/>
            <person name="Vangestel C."/>
        </authorList>
    </citation>
    <scope>NUCLEOTIDE SEQUENCE [LARGE SCALE GENOMIC DNA]</scope>
    <source>
        <strain evidence="1">W744_W776</strain>
    </source>
</reference>
<evidence type="ECO:0000313" key="2">
    <source>
        <dbReference type="Proteomes" id="UP000827092"/>
    </source>
</evidence>
<name>A0AAV6VQZ3_9ARAC</name>
<dbReference type="Proteomes" id="UP000827092">
    <property type="component" value="Unassembled WGS sequence"/>
</dbReference>
<evidence type="ECO:0000313" key="1">
    <source>
        <dbReference type="EMBL" id="KAG8199117.1"/>
    </source>
</evidence>
<sequence length="104" mass="12094">MLHSEWMIRVSNHVEYDRSDEVLSSSPPRKSTQLCFDKKTDMAVLFRNSPFVFRPRLFCSRTSNEENLKCPPNACPTSYSSGNDGELLNTLNRRRKERCLESSF</sequence>
<organism evidence="1 2">
    <name type="scientific">Oedothorax gibbosus</name>
    <dbReference type="NCBI Taxonomy" id="931172"/>
    <lineage>
        <taxon>Eukaryota</taxon>
        <taxon>Metazoa</taxon>
        <taxon>Ecdysozoa</taxon>
        <taxon>Arthropoda</taxon>
        <taxon>Chelicerata</taxon>
        <taxon>Arachnida</taxon>
        <taxon>Araneae</taxon>
        <taxon>Araneomorphae</taxon>
        <taxon>Entelegynae</taxon>
        <taxon>Araneoidea</taxon>
        <taxon>Linyphiidae</taxon>
        <taxon>Erigoninae</taxon>
        <taxon>Oedothorax</taxon>
    </lineage>
</organism>
<proteinExistence type="predicted"/>
<dbReference type="AlphaFoldDB" id="A0AAV6VQZ3"/>
<dbReference type="EMBL" id="JAFNEN010000031">
    <property type="protein sequence ID" value="KAG8199117.1"/>
    <property type="molecule type" value="Genomic_DNA"/>
</dbReference>
<accession>A0AAV6VQZ3</accession>
<protein>
    <submittedName>
        <fullName evidence="1">Uncharacterized protein</fullName>
    </submittedName>
</protein>
<keyword evidence="2" id="KW-1185">Reference proteome</keyword>